<protein>
    <recommendedName>
        <fullName evidence="2">RING-type domain-containing protein</fullName>
    </recommendedName>
</protein>
<keyword evidence="1" id="KW-0862">Zinc</keyword>
<organism evidence="3 4">
    <name type="scientific">Lithospermum erythrorhizon</name>
    <name type="common">Purple gromwell</name>
    <name type="synonym">Lithospermum officinale var. erythrorhizon</name>
    <dbReference type="NCBI Taxonomy" id="34254"/>
    <lineage>
        <taxon>Eukaryota</taxon>
        <taxon>Viridiplantae</taxon>
        <taxon>Streptophyta</taxon>
        <taxon>Embryophyta</taxon>
        <taxon>Tracheophyta</taxon>
        <taxon>Spermatophyta</taxon>
        <taxon>Magnoliopsida</taxon>
        <taxon>eudicotyledons</taxon>
        <taxon>Gunneridae</taxon>
        <taxon>Pentapetalae</taxon>
        <taxon>asterids</taxon>
        <taxon>lamiids</taxon>
        <taxon>Boraginales</taxon>
        <taxon>Boraginaceae</taxon>
        <taxon>Boraginoideae</taxon>
        <taxon>Lithospermeae</taxon>
        <taxon>Lithospermum</taxon>
    </lineage>
</organism>
<dbReference type="Gene3D" id="3.30.40.10">
    <property type="entry name" value="Zinc/RING finger domain, C3HC4 (zinc finger)"/>
    <property type="match status" value="1"/>
</dbReference>
<dbReference type="InterPro" id="IPR001841">
    <property type="entry name" value="Znf_RING"/>
</dbReference>
<keyword evidence="1" id="KW-0863">Zinc-finger</keyword>
<dbReference type="SMART" id="SM00184">
    <property type="entry name" value="RING"/>
    <property type="match status" value="1"/>
</dbReference>
<keyword evidence="1" id="KW-0479">Metal-binding</keyword>
<dbReference type="AlphaFoldDB" id="A0AAV3QMQ2"/>
<comment type="caution">
    <text evidence="3">The sequence shown here is derived from an EMBL/GenBank/DDBJ whole genome shotgun (WGS) entry which is preliminary data.</text>
</comment>
<reference evidence="3 4" key="1">
    <citation type="submission" date="2024-01" db="EMBL/GenBank/DDBJ databases">
        <title>The complete chloroplast genome sequence of Lithospermum erythrorhizon: insights into the phylogenetic relationship among Boraginaceae species and the maternal lineages of purple gromwells.</title>
        <authorList>
            <person name="Okada T."/>
            <person name="Watanabe K."/>
        </authorList>
    </citation>
    <scope>NUCLEOTIDE SEQUENCE [LARGE SCALE GENOMIC DNA]</scope>
</reference>
<dbReference type="CDD" id="cd16449">
    <property type="entry name" value="RING-HC"/>
    <property type="match status" value="1"/>
</dbReference>
<dbReference type="PROSITE" id="PS50089">
    <property type="entry name" value="ZF_RING_2"/>
    <property type="match status" value="1"/>
</dbReference>
<dbReference type="Pfam" id="PF13920">
    <property type="entry name" value="zf-C3HC4_3"/>
    <property type="match status" value="1"/>
</dbReference>
<evidence type="ECO:0000256" key="1">
    <source>
        <dbReference type="PROSITE-ProRule" id="PRU00175"/>
    </source>
</evidence>
<dbReference type="SUPFAM" id="SSF57850">
    <property type="entry name" value="RING/U-box"/>
    <property type="match status" value="1"/>
</dbReference>
<evidence type="ECO:0000259" key="2">
    <source>
        <dbReference type="PROSITE" id="PS50089"/>
    </source>
</evidence>
<proteinExistence type="predicted"/>
<evidence type="ECO:0000313" key="3">
    <source>
        <dbReference type="EMBL" id="GAA0163392.1"/>
    </source>
</evidence>
<dbReference type="InterPro" id="IPR013083">
    <property type="entry name" value="Znf_RING/FYVE/PHD"/>
</dbReference>
<sequence>MNQESEIMVEFGMQGRLRGAVARTILEFLKAEMEGSDTLVRRKSLKERLGLAGIGCCGGATWRPSSAAGESTLIDEEDEHGVVVINMEPTIGTTPESTPPVDCFGQTPVRSTPLVEYFGQTPGRSTMNLAAALAAERQYRADRPIGPSEGLIGPNRMAVETPRRVSLMRLLEETDGWDEKVVVGNESVCCVCMVRKRGAAFIPCGHTFCRVCSRELWLNRGTCPLCIRSIIEILDIF</sequence>
<evidence type="ECO:0000313" key="4">
    <source>
        <dbReference type="Proteomes" id="UP001454036"/>
    </source>
</evidence>
<accession>A0AAV3QMQ2</accession>
<name>A0AAV3QMQ2_LITER</name>
<keyword evidence="4" id="KW-1185">Reference proteome</keyword>
<dbReference type="Proteomes" id="UP001454036">
    <property type="component" value="Unassembled WGS sequence"/>
</dbReference>
<dbReference type="PANTHER" id="PTHR46629">
    <property type="entry name" value="OS01G0917900 PROTEIN"/>
    <property type="match status" value="1"/>
</dbReference>
<dbReference type="GO" id="GO:0008270">
    <property type="term" value="F:zinc ion binding"/>
    <property type="evidence" value="ECO:0007669"/>
    <property type="project" value="UniProtKB-KW"/>
</dbReference>
<feature type="domain" description="RING-type" evidence="2">
    <location>
        <begin position="189"/>
        <end position="226"/>
    </location>
</feature>
<dbReference type="EMBL" id="BAABME010004738">
    <property type="protein sequence ID" value="GAA0163392.1"/>
    <property type="molecule type" value="Genomic_DNA"/>
</dbReference>
<gene>
    <name evidence="3" type="ORF">LIER_19273</name>
</gene>